<keyword evidence="2" id="KW-1133">Transmembrane helix</keyword>
<evidence type="ECO:0000256" key="2">
    <source>
        <dbReference type="SAM" id="Phobius"/>
    </source>
</evidence>
<gene>
    <name evidence="3" type="ORF">H4W80_009824</name>
</gene>
<dbReference type="RefSeq" id="WP_192791255.1">
    <property type="nucleotide sequence ID" value="NZ_JADBEK010000001.1"/>
</dbReference>
<accession>A0ABR9MGT3</accession>
<name>A0ABR9MGT3_9ACTN</name>
<reference evidence="3 4" key="1">
    <citation type="submission" date="2020-10" db="EMBL/GenBank/DDBJ databases">
        <title>Sequencing the genomes of 1000 actinobacteria strains.</title>
        <authorList>
            <person name="Klenk H.-P."/>
        </authorList>
    </citation>
    <scope>NUCLEOTIDE SEQUENCE [LARGE SCALE GENOMIC DNA]</scope>
    <source>
        <strain evidence="3 4">DSM 43173</strain>
    </source>
</reference>
<dbReference type="InterPro" id="IPR047789">
    <property type="entry name" value="CU044_5270-like"/>
</dbReference>
<evidence type="ECO:0000256" key="1">
    <source>
        <dbReference type="SAM" id="MobiDB-lite"/>
    </source>
</evidence>
<evidence type="ECO:0000313" key="3">
    <source>
        <dbReference type="EMBL" id="MBE1591566.1"/>
    </source>
</evidence>
<organism evidence="3 4">
    <name type="scientific">Nonomuraea angiospora</name>
    <dbReference type="NCBI Taxonomy" id="46172"/>
    <lineage>
        <taxon>Bacteria</taxon>
        <taxon>Bacillati</taxon>
        <taxon>Actinomycetota</taxon>
        <taxon>Actinomycetes</taxon>
        <taxon>Streptosporangiales</taxon>
        <taxon>Streptosporangiaceae</taxon>
        <taxon>Nonomuraea</taxon>
    </lineage>
</organism>
<proteinExistence type="predicted"/>
<keyword evidence="2" id="KW-0812">Transmembrane</keyword>
<sequence>MNDLELIKRLRSEVPETGPDALTGARERLLAVTARPAAPRRSRRPLTMRVTGLAAASAAAALAAAVAVVIGPGQTAVPVKPLPYARNVLPLTSAKNILLVAADNAEQEPQASGTYWHIRQESENGRLRGESWTTRDGRRWSRGMPGRGEGVVEEPSASFWLGLGRGGEVGFQDLQELPTDPETLKRRVVEMRTETVGELDIAFLPLVSLIAELPAPAEVRAAAFRALASLPNVQRLGAVEGGEELMIPDGTWEIKLVVDPQTSRVIRTNLLPTSDGGLAGANSGFIKLTTGWTDELPR</sequence>
<comment type="caution">
    <text evidence="3">The sequence shown here is derived from an EMBL/GenBank/DDBJ whole genome shotgun (WGS) entry which is preliminary data.</text>
</comment>
<dbReference type="Proteomes" id="UP000633509">
    <property type="component" value="Unassembled WGS sequence"/>
</dbReference>
<feature type="transmembrane region" description="Helical" evidence="2">
    <location>
        <begin position="50"/>
        <end position="71"/>
    </location>
</feature>
<keyword evidence="2" id="KW-0472">Membrane</keyword>
<evidence type="ECO:0000313" key="4">
    <source>
        <dbReference type="Proteomes" id="UP000633509"/>
    </source>
</evidence>
<dbReference type="EMBL" id="JADBEK010000001">
    <property type="protein sequence ID" value="MBE1591566.1"/>
    <property type="molecule type" value="Genomic_DNA"/>
</dbReference>
<protein>
    <recommendedName>
        <fullName evidence="5">CU044_5270 family protein</fullName>
    </recommendedName>
</protein>
<dbReference type="NCBIfam" id="NF038083">
    <property type="entry name" value="CU044_5270_fam"/>
    <property type="match status" value="1"/>
</dbReference>
<evidence type="ECO:0008006" key="5">
    <source>
        <dbReference type="Google" id="ProtNLM"/>
    </source>
</evidence>
<feature type="region of interest" description="Disordered" evidence="1">
    <location>
        <begin position="127"/>
        <end position="151"/>
    </location>
</feature>
<keyword evidence="4" id="KW-1185">Reference proteome</keyword>
<feature type="compositionally biased region" description="Basic and acidic residues" evidence="1">
    <location>
        <begin position="127"/>
        <end position="139"/>
    </location>
</feature>